<comment type="subcellular location">
    <subcellularLocation>
        <location evidence="2">Cell membrane</location>
        <topology evidence="2">Multi-pass membrane protein</topology>
    </subcellularLocation>
</comment>
<evidence type="ECO:0000256" key="1">
    <source>
        <dbReference type="ARBA" id="ARBA00003408"/>
    </source>
</evidence>
<dbReference type="NCBIfam" id="TIGR00797">
    <property type="entry name" value="matE"/>
    <property type="match status" value="1"/>
</dbReference>
<organism evidence="14 15">
    <name type="scientific">Salinibacillus xinjiangensis</name>
    <dbReference type="NCBI Taxonomy" id="1229268"/>
    <lineage>
        <taxon>Bacteria</taxon>
        <taxon>Bacillati</taxon>
        <taxon>Bacillota</taxon>
        <taxon>Bacilli</taxon>
        <taxon>Bacillales</taxon>
        <taxon>Bacillaceae</taxon>
        <taxon>Salinibacillus</taxon>
    </lineage>
</organism>
<evidence type="ECO:0000256" key="13">
    <source>
        <dbReference type="SAM" id="Phobius"/>
    </source>
</evidence>
<dbReference type="GO" id="GO:0015297">
    <property type="term" value="F:antiporter activity"/>
    <property type="evidence" value="ECO:0007669"/>
    <property type="project" value="UniProtKB-KW"/>
</dbReference>
<protein>
    <recommendedName>
        <fullName evidence="4">Probable multidrug resistance protein NorM</fullName>
    </recommendedName>
    <alternativeName>
        <fullName evidence="12">Multidrug-efflux transporter</fullName>
    </alternativeName>
</protein>
<dbReference type="CDD" id="cd13131">
    <property type="entry name" value="MATE_NorM_like"/>
    <property type="match status" value="1"/>
</dbReference>
<dbReference type="GO" id="GO:0005886">
    <property type="term" value="C:plasma membrane"/>
    <property type="evidence" value="ECO:0007669"/>
    <property type="project" value="UniProtKB-SubCell"/>
</dbReference>
<dbReference type="InterPro" id="IPR050222">
    <property type="entry name" value="MATE_MdtK"/>
</dbReference>
<feature type="transmembrane region" description="Helical" evidence="13">
    <location>
        <begin position="359"/>
        <end position="377"/>
    </location>
</feature>
<accession>A0A6G1X7I7</accession>
<dbReference type="Pfam" id="PF01554">
    <property type="entry name" value="MatE"/>
    <property type="match status" value="2"/>
</dbReference>
<comment type="function">
    <text evidence="1">Multidrug efflux pump.</text>
</comment>
<dbReference type="Proteomes" id="UP000480185">
    <property type="component" value="Unassembled WGS sequence"/>
</dbReference>
<feature type="transmembrane region" description="Helical" evidence="13">
    <location>
        <begin position="162"/>
        <end position="182"/>
    </location>
</feature>
<feature type="transmembrane region" description="Helical" evidence="13">
    <location>
        <begin position="244"/>
        <end position="266"/>
    </location>
</feature>
<dbReference type="InterPro" id="IPR048279">
    <property type="entry name" value="MdtK-like"/>
</dbReference>
<name>A0A6G1X7I7_9BACI</name>
<keyword evidence="6" id="KW-0050">Antiport</keyword>
<keyword evidence="15" id="KW-1185">Reference proteome</keyword>
<keyword evidence="7" id="KW-1003">Cell membrane</keyword>
<reference evidence="14 15" key="1">
    <citation type="submission" date="2019-11" db="EMBL/GenBank/DDBJ databases">
        <authorList>
            <person name="Li J."/>
        </authorList>
    </citation>
    <scope>NUCLEOTIDE SEQUENCE [LARGE SCALE GENOMIC DNA]</scope>
    <source>
        <strain evidence="14 15">J4</strain>
    </source>
</reference>
<sequence length="453" mass="49311">MYPTNTLTEKSRLFLTILFPILVTQIGMYAMNFFDTVMSGRAGAKDLAGVAIGSSIWLPVFTGLNGILLAISPIVAQHMGANQRGHVSESVKQGIYLAIALAVFVFIVGAFVLDPILGLMNLSKEVEHVARYYLVALGLGIVPLFVFNLIRSFIDALGQTRISMFIILLSLPINAILNYLFIFGKFGMPALGGIGAGVASALTYFVCLLVSIIVLLKMTPFTTFHIFKKWKRPSIHSWWEQLRIGIPIGFAIFFETSIFAAVTLFLSKYDTATIAAHQAAMNFQSLLYMAPLSIAMALTIAVAFEIGGGRYQDAKQYSVIGIVTAISLAVIGGAIMVVFDGGIARLYSEETEVIQLIPHFLLYAVFFQLSDAIQAPIQGILRGYKDVNVTSIMAFISYWVIGLPLGIVLANYTDFGPFGYWIGLIAGLSAGALTLGLRLIFIQKKHKSLVTSS</sequence>
<dbReference type="RefSeq" id="WP_153728740.1">
    <property type="nucleotide sequence ID" value="NZ_WJNH01000006.1"/>
</dbReference>
<evidence type="ECO:0000256" key="5">
    <source>
        <dbReference type="ARBA" id="ARBA00022448"/>
    </source>
</evidence>
<feature type="transmembrane region" description="Helical" evidence="13">
    <location>
        <begin position="319"/>
        <end position="339"/>
    </location>
</feature>
<dbReference type="PANTHER" id="PTHR43298:SF2">
    <property type="entry name" value="FMN_FAD EXPORTER YEEO-RELATED"/>
    <property type="match status" value="1"/>
</dbReference>
<comment type="caution">
    <text evidence="14">The sequence shown here is derived from an EMBL/GenBank/DDBJ whole genome shotgun (WGS) entry which is preliminary data.</text>
</comment>
<keyword evidence="8 13" id="KW-0812">Transmembrane</keyword>
<feature type="transmembrane region" description="Helical" evidence="13">
    <location>
        <begin position="132"/>
        <end position="150"/>
    </location>
</feature>
<dbReference type="GO" id="GO:0006811">
    <property type="term" value="P:monoatomic ion transport"/>
    <property type="evidence" value="ECO:0007669"/>
    <property type="project" value="UniProtKB-KW"/>
</dbReference>
<evidence type="ECO:0000256" key="6">
    <source>
        <dbReference type="ARBA" id="ARBA00022449"/>
    </source>
</evidence>
<feature type="transmembrane region" description="Helical" evidence="13">
    <location>
        <begin position="51"/>
        <end position="75"/>
    </location>
</feature>
<evidence type="ECO:0000256" key="12">
    <source>
        <dbReference type="ARBA" id="ARBA00031636"/>
    </source>
</evidence>
<evidence type="ECO:0000256" key="3">
    <source>
        <dbReference type="ARBA" id="ARBA00010199"/>
    </source>
</evidence>
<feature type="transmembrane region" description="Helical" evidence="13">
    <location>
        <begin position="12"/>
        <end position="31"/>
    </location>
</feature>
<proteinExistence type="inferred from homology"/>
<feature type="transmembrane region" description="Helical" evidence="13">
    <location>
        <begin position="202"/>
        <end position="224"/>
    </location>
</feature>
<evidence type="ECO:0000256" key="8">
    <source>
        <dbReference type="ARBA" id="ARBA00022692"/>
    </source>
</evidence>
<keyword evidence="10" id="KW-0406">Ion transport</keyword>
<dbReference type="OrthoDB" id="9780160at2"/>
<feature type="transmembrane region" description="Helical" evidence="13">
    <location>
        <begin position="286"/>
        <end position="307"/>
    </location>
</feature>
<evidence type="ECO:0000256" key="10">
    <source>
        <dbReference type="ARBA" id="ARBA00023065"/>
    </source>
</evidence>
<evidence type="ECO:0000256" key="11">
    <source>
        <dbReference type="ARBA" id="ARBA00023136"/>
    </source>
</evidence>
<dbReference type="EMBL" id="WJNH01000006">
    <property type="protein sequence ID" value="MRG86840.1"/>
    <property type="molecule type" value="Genomic_DNA"/>
</dbReference>
<evidence type="ECO:0000313" key="14">
    <source>
        <dbReference type="EMBL" id="MRG86840.1"/>
    </source>
</evidence>
<evidence type="ECO:0000256" key="7">
    <source>
        <dbReference type="ARBA" id="ARBA00022475"/>
    </source>
</evidence>
<evidence type="ECO:0000313" key="15">
    <source>
        <dbReference type="Proteomes" id="UP000480185"/>
    </source>
</evidence>
<keyword evidence="9 13" id="KW-1133">Transmembrane helix</keyword>
<dbReference type="PANTHER" id="PTHR43298">
    <property type="entry name" value="MULTIDRUG RESISTANCE PROTEIN NORM-RELATED"/>
    <property type="match status" value="1"/>
</dbReference>
<dbReference type="GO" id="GO:0042910">
    <property type="term" value="F:xenobiotic transmembrane transporter activity"/>
    <property type="evidence" value="ECO:0007669"/>
    <property type="project" value="InterPro"/>
</dbReference>
<dbReference type="AlphaFoldDB" id="A0A6G1X7I7"/>
<feature type="transmembrane region" description="Helical" evidence="13">
    <location>
        <begin position="389"/>
        <end position="412"/>
    </location>
</feature>
<feature type="transmembrane region" description="Helical" evidence="13">
    <location>
        <begin position="418"/>
        <end position="441"/>
    </location>
</feature>
<dbReference type="InterPro" id="IPR002528">
    <property type="entry name" value="MATE_fam"/>
</dbReference>
<keyword evidence="5" id="KW-0813">Transport</keyword>
<comment type="similarity">
    <text evidence="3">Belongs to the multi antimicrobial extrusion (MATE) (TC 2.A.66.1) family.</text>
</comment>
<dbReference type="PIRSF" id="PIRSF006603">
    <property type="entry name" value="DinF"/>
    <property type="match status" value="1"/>
</dbReference>
<feature type="transmembrane region" description="Helical" evidence="13">
    <location>
        <begin position="95"/>
        <end position="120"/>
    </location>
</feature>
<gene>
    <name evidence="14" type="ORF">GH754_11020</name>
</gene>
<evidence type="ECO:0000256" key="4">
    <source>
        <dbReference type="ARBA" id="ARBA00020268"/>
    </source>
</evidence>
<keyword evidence="11 13" id="KW-0472">Membrane</keyword>
<evidence type="ECO:0000256" key="2">
    <source>
        <dbReference type="ARBA" id="ARBA00004651"/>
    </source>
</evidence>
<evidence type="ECO:0000256" key="9">
    <source>
        <dbReference type="ARBA" id="ARBA00022989"/>
    </source>
</evidence>